<reference evidence="4" key="1">
    <citation type="submission" date="2023-07" db="EMBL/GenBank/DDBJ databases">
        <authorList>
            <person name="Haufschild T."/>
            <person name="Kallscheuer N."/>
            <person name="Hammer J."/>
            <person name="Kohn T."/>
            <person name="Kabuu M."/>
            <person name="Jogler M."/>
            <person name="Wohfarth N."/>
            <person name="Heuer A."/>
            <person name="Rohde M."/>
            <person name="van Teeseling M.C.F."/>
            <person name="Jogler C."/>
        </authorList>
    </citation>
    <scope>NUCLEOTIDE SEQUENCE</scope>
    <source>
        <strain evidence="4">Strain 138</strain>
        <strain evidence="5">Strain 318</strain>
    </source>
</reference>
<dbReference type="PANTHER" id="PTHR42696">
    <property type="entry name" value="ASPARTATE AMMONIA-LYASE"/>
    <property type="match status" value="1"/>
</dbReference>
<evidence type="ECO:0000313" key="5">
    <source>
        <dbReference type="EMBL" id="WKW15464.1"/>
    </source>
</evidence>
<dbReference type="Gene3D" id="1.10.275.10">
    <property type="entry name" value="Fumarase/aspartase (N-terminal domain)"/>
    <property type="match status" value="1"/>
</dbReference>
<evidence type="ECO:0000259" key="2">
    <source>
        <dbReference type="Pfam" id="PF00206"/>
    </source>
</evidence>
<dbReference type="AlphaFoldDB" id="A0AA49JVE7"/>
<proteinExistence type="predicted"/>
<dbReference type="InterPro" id="IPR020557">
    <property type="entry name" value="Fumarate_lyase_CS"/>
</dbReference>
<gene>
    <name evidence="4" type="ORF">Strain138_001853</name>
    <name evidence="5" type="ORF">Strain318_001852</name>
</gene>
<evidence type="ECO:0000313" key="6">
    <source>
        <dbReference type="Proteomes" id="UP001229955"/>
    </source>
</evidence>
<evidence type="ECO:0000259" key="3">
    <source>
        <dbReference type="Pfam" id="PF10415"/>
    </source>
</evidence>
<feature type="domain" description="Fumarate lyase N-terminal" evidence="2">
    <location>
        <begin position="15"/>
        <end position="336"/>
    </location>
</feature>
<dbReference type="InterPro" id="IPR008948">
    <property type="entry name" value="L-Aspartase-like"/>
</dbReference>
<dbReference type="Pfam" id="PF10415">
    <property type="entry name" value="FumaraseC_C"/>
    <property type="match status" value="1"/>
</dbReference>
<dbReference type="Proteomes" id="UP001229955">
    <property type="component" value="Chromosome"/>
</dbReference>
<feature type="domain" description="Fumarase C C-terminal" evidence="3">
    <location>
        <begin position="402"/>
        <end position="455"/>
    </location>
</feature>
<dbReference type="RefSeq" id="WP_367885436.1">
    <property type="nucleotide sequence ID" value="NZ_CP130612.1"/>
</dbReference>
<organism evidence="4">
    <name type="scientific">Pseudogemmatithrix spongiicola</name>
    <dbReference type="NCBI Taxonomy" id="3062599"/>
    <lineage>
        <taxon>Bacteria</taxon>
        <taxon>Pseudomonadati</taxon>
        <taxon>Gemmatimonadota</taxon>
        <taxon>Gemmatimonadia</taxon>
        <taxon>Gemmatimonadales</taxon>
        <taxon>Gemmatimonadaceae</taxon>
        <taxon>Pseudogemmatithrix</taxon>
    </lineage>
</organism>
<evidence type="ECO:0000256" key="1">
    <source>
        <dbReference type="ARBA" id="ARBA00023239"/>
    </source>
</evidence>
<accession>A0AA49Q874</accession>
<dbReference type="GO" id="GO:0005829">
    <property type="term" value="C:cytosol"/>
    <property type="evidence" value="ECO:0007669"/>
    <property type="project" value="TreeGrafter"/>
</dbReference>
<dbReference type="Gene3D" id="1.20.200.10">
    <property type="entry name" value="Fumarase/aspartase (Central domain)"/>
    <property type="match status" value="1"/>
</dbReference>
<dbReference type="InterPro" id="IPR000362">
    <property type="entry name" value="Fumarate_lyase_fam"/>
</dbReference>
<dbReference type="GO" id="GO:0008797">
    <property type="term" value="F:aspartate ammonia-lyase activity"/>
    <property type="evidence" value="ECO:0007669"/>
    <property type="project" value="UniProtKB-EC"/>
</dbReference>
<dbReference type="FunFam" id="1.20.200.10:FF:000001">
    <property type="entry name" value="Fumarate hydratase, mitochondrial"/>
    <property type="match status" value="1"/>
</dbReference>
<keyword evidence="6" id="KW-1185">Reference proteome</keyword>
<dbReference type="EMBL" id="CP130613">
    <property type="protein sequence ID" value="WKW15464.1"/>
    <property type="molecule type" value="Genomic_DNA"/>
</dbReference>
<evidence type="ECO:0000313" key="4">
    <source>
        <dbReference type="EMBL" id="WKW12557.1"/>
    </source>
</evidence>
<dbReference type="InterPro" id="IPR024083">
    <property type="entry name" value="Fumarase/histidase_N"/>
</dbReference>
<dbReference type="PRINTS" id="PR00145">
    <property type="entry name" value="ARGSUCLYASE"/>
</dbReference>
<dbReference type="KEGG" id="pspc:Strain318_001852"/>
<name>A0AA49JVE7_9BACT</name>
<dbReference type="PANTHER" id="PTHR42696:SF2">
    <property type="entry name" value="ASPARTATE AMMONIA-LYASE"/>
    <property type="match status" value="1"/>
</dbReference>
<dbReference type="InterPro" id="IPR051546">
    <property type="entry name" value="Aspartate_Ammonia-Lyase"/>
</dbReference>
<dbReference type="NCBIfam" id="NF008909">
    <property type="entry name" value="PRK12273.1"/>
    <property type="match status" value="1"/>
</dbReference>
<dbReference type="Gene3D" id="1.10.40.30">
    <property type="entry name" value="Fumarase/aspartase (C-terminal domain)"/>
    <property type="match status" value="1"/>
</dbReference>
<protein>
    <submittedName>
        <fullName evidence="4">Aspartate ammonia-lyase</fullName>
        <ecNumber evidence="4">4.3.1.1</ecNumber>
    </submittedName>
</protein>
<dbReference type="PROSITE" id="PS00163">
    <property type="entry name" value="FUMARATE_LYASES"/>
    <property type="match status" value="1"/>
</dbReference>
<dbReference type="GO" id="GO:0006531">
    <property type="term" value="P:aspartate metabolic process"/>
    <property type="evidence" value="ECO:0007669"/>
    <property type="project" value="TreeGrafter"/>
</dbReference>
<dbReference type="PRINTS" id="PR00149">
    <property type="entry name" value="FUMRATELYASE"/>
</dbReference>
<dbReference type="EC" id="4.3.1.1" evidence="4"/>
<sequence>MSAPTRRERDPLGIVEVPADALYGAQTARAVANFPISGLRPDPAFIDAVVRIKRAAASVHRGTGRLDAARADAIIAAADAVLGGAHRDQFVVDVFQAGAGTSLNMNVNEVLATLATRALGDAVHPNDHVNMAQSTNDVIPTAIRLATLDRLRPALAAVDALAATLRQRAVEFDGLVKAGRTHLQDAMPIRLGQEVAGWAGSLERGARRVREAADYLLDLGIGGTAVGTGVNAEPVYAERMVVELTRLTDFPLREGADRVQLMQSMGDVAAVSAAWRVLALDLGKIASDLRLLASGPRTGLDELRLPAVQPGSSIMPGKVNPSIPEMVNQVVFQVVGHDATVSAAAEQGQLELNVMMPVIGHNVLSAIRILGNAAAVLDERTVRGMQANSTMLSYWVERSAALATALAPRIGYAEAAALTKRSVESGESIRTLVLREGLLTPEEADRLLDLARMTEPGVPGQDA</sequence>
<dbReference type="GO" id="GO:0006099">
    <property type="term" value="P:tricarboxylic acid cycle"/>
    <property type="evidence" value="ECO:0007669"/>
    <property type="project" value="InterPro"/>
</dbReference>
<dbReference type="EMBL" id="CP130612">
    <property type="protein sequence ID" value="WKW12557.1"/>
    <property type="molecule type" value="Genomic_DNA"/>
</dbReference>
<dbReference type="Pfam" id="PF00206">
    <property type="entry name" value="Lyase_1"/>
    <property type="match status" value="1"/>
</dbReference>
<dbReference type="SUPFAM" id="SSF48557">
    <property type="entry name" value="L-aspartase-like"/>
    <property type="match status" value="1"/>
</dbReference>
<dbReference type="InterPro" id="IPR018951">
    <property type="entry name" value="Fumarase_C_C"/>
</dbReference>
<accession>A0AA49JVE7</accession>
<keyword evidence="1 4" id="KW-0456">Lyase</keyword>
<dbReference type="InterPro" id="IPR022761">
    <property type="entry name" value="Fumarate_lyase_N"/>
</dbReference>